<dbReference type="STRING" id="1423783.FC50_GL001508"/>
<name>A0A0R1TWP0_9LACO</name>
<feature type="active site" description="Proton acceptor" evidence="3">
    <location>
        <position position="106"/>
    </location>
</feature>
<evidence type="ECO:0000313" key="5">
    <source>
        <dbReference type="Proteomes" id="UP000051922"/>
    </source>
</evidence>
<dbReference type="GO" id="GO:0005829">
    <property type="term" value="C:cytosol"/>
    <property type="evidence" value="ECO:0007669"/>
    <property type="project" value="TreeGrafter"/>
</dbReference>
<dbReference type="OrthoDB" id="5870696at2"/>
<feature type="binding site" evidence="3">
    <location>
        <begin position="97"/>
        <end position="100"/>
    </location>
    <ligand>
        <name>substrate</name>
    </ligand>
</feature>
<reference evidence="4 5" key="1">
    <citation type="journal article" date="2015" name="Genome Announc.">
        <title>Expanding the biotechnology potential of lactobacilli through comparative genomics of 213 strains and associated genera.</title>
        <authorList>
            <person name="Sun Z."/>
            <person name="Harris H.M."/>
            <person name="McCann A."/>
            <person name="Guo C."/>
            <person name="Argimon S."/>
            <person name="Zhang W."/>
            <person name="Yang X."/>
            <person name="Jeffery I.B."/>
            <person name="Cooney J.C."/>
            <person name="Kagawa T.F."/>
            <person name="Liu W."/>
            <person name="Song Y."/>
            <person name="Salvetti E."/>
            <person name="Wrobel A."/>
            <person name="Rasinkangas P."/>
            <person name="Parkhill J."/>
            <person name="Rea M.C."/>
            <person name="O'Sullivan O."/>
            <person name="Ritari J."/>
            <person name="Douillard F.P."/>
            <person name="Paul Ross R."/>
            <person name="Yang R."/>
            <person name="Briner A.E."/>
            <person name="Felis G.E."/>
            <person name="de Vos W.M."/>
            <person name="Barrangou R."/>
            <person name="Klaenhammer T.R."/>
            <person name="Caufield P.W."/>
            <person name="Cui Y."/>
            <person name="Zhang H."/>
            <person name="O'Toole P.W."/>
        </authorList>
    </citation>
    <scope>NUCLEOTIDE SEQUENCE [LARGE SCALE GENOMIC DNA]</scope>
    <source>
        <strain evidence="4 5">DSM 15945</strain>
    </source>
</reference>
<dbReference type="Gene3D" id="3.40.50.1360">
    <property type="match status" value="1"/>
</dbReference>
<comment type="similarity">
    <text evidence="3">Belongs to the ribose 5-phosphate isomerase family.</text>
</comment>
<accession>A0A0R1TWP0</accession>
<evidence type="ECO:0000256" key="3">
    <source>
        <dbReference type="HAMAP-Rule" id="MF_00170"/>
    </source>
</evidence>
<feature type="binding site" evidence="3">
    <location>
        <position position="124"/>
    </location>
    <ligand>
        <name>substrate</name>
    </ligand>
</feature>
<dbReference type="GO" id="GO:0004751">
    <property type="term" value="F:ribose-5-phosphate isomerase activity"/>
    <property type="evidence" value="ECO:0007669"/>
    <property type="project" value="UniProtKB-UniRule"/>
</dbReference>
<keyword evidence="5" id="KW-1185">Reference proteome</keyword>
<dbReference type="NCBIfam" id="TIGR00021">
    <property type="entry name" value="rpiA"/>
    <property type="match status" value="1"/>
</dbReference>
<feature type="binding site" evidence="3">
    <location>
        <begin position="28"/>
        <end position="31"/>
    </location>
    <ligand>
        <name>substrate</name>
    </ligand>
</feature>
<dbReference type="PANTHER" id="PTHR11934:SF0">
    <property type="entry name" value="RIBOSE-5-PHOSPHATE ISOMERASE"/>
    <property type="match status" value="1"/>
</dbReference>
<feature type="binding site" evidence="3">
    <location>
        <begin position="84"/>
        <end position="87"/>
    </location>
    <ligand>
        <name>substrate</name>
    </ligand>
</feature>
<comment type="catalytic activity">
    <reaction evidence="1 3">
        <text>aldehydo-D-ribose 5-phosphate = D-ribulose 5-phosphate</text>
        <dbReference type="Rhea" id="RHEA:14657"/>
        <dbReference type="ChEBI" id="CHEBI:58121"/>
        <dbReference type="ChEBI" id="CHEBI:58273"/>
        <dbReference type="EC" id="5.3.1.6"/>
    </reaction>
</comment>
<dbReference type="SUPFAM" id="SSF100950">
    <property type="entry name" value="NagB/RpiA/CoA transferase-like"/>
    <property type="match status" value="1"/>
</dbReference>
<gene>
    <name evidence="3" type="primary">rpiA</name>
    <name evidence="4" type="ORF">FC50_GL001508</name>
</gene>
<sequence>MDQSALKKVAAERAVDFVEDGMTLGLGTGSTVFFLVEAIARRVREEHLHITGVSTSSRTETQAKELGIPMIGIDDTDHIDLTIDGADEIDRHFQGIKGGGAAHTLEKMVATTSAQNIWIVDSSKLVDTLGAFPLPTEVIPFGHTQVERRLAAEGLNPVWRRNDAGELVTTHNGNYVLDLHVGKIAHPHLLAQFLDAQTGILEHGLFLDIVNKVVVGTESGAEVLNAGR</sequence>
<dbReference type="InterPro" id="IPR004788">
    <property type="entry name" value="Ribose5P_isomerase_type_A"/>
</dbReference>
<evidence type="ECO:0000256" key="2">
    <source>
        <dbReference type="ARBA" id="ARBA00023235"/>
    </source>
</evidence>
<evidence type="ECO:0000313" key="4">
    <source>
        <dbReference type="EMBL" id="KRL85649.1"/>
    </source>
</evidence>
<dbReference type="NCBIfam" id="NF001924">
    <property type="entry name" value="PRK00702.1"/>
    <property type="match status" value="1"/>
</dbReference>
<dbReference type="CDD" id="cd01398">
    <property type="entry name" value="RPI_A"/>
    <property type="match status" value="1"/>
</dbReference>
<dbReference type="Gene3D" id="3.30.70.260">
    <property type="match status" value="1"/>
</dbReference>
<dbReference type="EC" id="5.3.1.6" evidence="3"/>
<dbReference type="Pfam" id="PF06026">
    <property type="entry name" value="Rib_5-P_isom_A"/>
    <property type="match status" value="1"/>
</dbReference>
<dbReference type="GO" id="GO:0006014">
    <property type="term" value="P:D-ribose metabolic process"/>
    <property type="evidence" value="ECO:0007669"/>
    <property type="project" value="TreeGrafter"/>
</dbReference>
<protein>
    <recommendedName>
        <fullName evidence="3">Ribose-5-phosphate isomerase A</fullName>
        <ecNumber evidence="3">5.3.1.6</ecNumber>
    </recommendedName>
    <alternativeName>
        <fullName evidence="3">Phosphoriboisomerase A</fullName>
        <shortName evidence="3">PRI</shortName>
    </alternativeName>
</protein>
<dbReference type="GO" id="GO:0009052">
    <property type="term" value="P:pentose-phosphate shunt, non-oxidative branch"/>
    <property type="evidence" value="ECO:0007669"/>
    <property type="project" value="UniProtKB-UniRule"/>
</dbReference>
<dbReference type="PANTHER" id="PTHR11934">
    <property type="entry name" value="RIBOSE-5-PHOSPHATE ISOMERASE"/>
    <property type="match status" value="1"/>
</dbReference>
<dbReference type="SUPFAM" id="SSF75445">
    <property type="entry name" value="D-ribose-5-phosphate isomerase (RpiA), lid domain"/>
    <property type="match status" value="1"/>
</dbReference>
<dbReference type="UniPathway" id="UPA00115">
    <property type="reaction ID" value="UER00412"/>
</dbReference>
<dbReference type="InterPro" id="IPR020672">
    <property type="entry name" value="Ribose5P_isomerase_typA_subgr"/>
</dbReference>
<comment type="function">
    <text evidence="3">Catalyzes the reversible conversion of ribose-5-phosphate to ribulose 5-phosphate.</text>
</comment>
<dbReference type="InterPro" id="IPR037171">
    <property type="entry name" value="NagB/RpiA_transferase-like"/>
</dbReference>
<dbReference type="PATRIC" id="fig|1423783.4.peg.1553"/>
<comment type="subunit">
    <text evidence="3">Homodimer.</text>
</comment>
<comment type="caution">
    <text evidence="4">The sequence shown here is derived from an EMBL/GenBank/DDBJ whole genome shotgun (WGS) entry which is preliminary data.</text>
</comment>
<dbReference type="FunFam" id="3.40.50.1360:FF:000001">
    <property type="entry name" value="Ribose-5-phosphate isomerase A"/>
    <property type="match status" value="1"/>
</dbReference>
<organism evidence="4 5">
    <name type="scientific">Lacticaseibacillus pantheris DSM 15945 = JCM 12539 = NBRC 106106</name>
    <dbReference type="NCBI Taxonomy" id="1423783"/>
    <lineage>
        <taxon>Bacteria</taxon>
        <taxon>Bacillati</taxon>
        <taxon>Bacillota</taxon>
        <taxon>Bacilli</taxon>
        <taxon>Lactobacillales</taxon>
        <taxon>Lactobacillaceae</taxon>
        <taxon>Lacticaseibacillus</taxon>
    </lineage>
</organism>
<dbReference type="Proteomes" id="UP000051922">
    <property type="component" value="Unassembled WGS sequence"/>
</dbReference>
<comment type="pathway">
    <text evidence="3">Carbohydrate degradation; pentose phosphate pathway; D-ribose 5-phosphate from D-ribulose 5-phosphate (non-oxidative stage): step 1/1.</text>
</comment>
<dbReference type="AlphaFoldDB" id="A0A0R1TWP0"/>
<keyword evidence="2 3" id="KW-0413">Isomerase</keyword>
<dbReference type="RefSeq" id="WP_056956840.1">
    <property type="nucleotide sequence ID" value="NZ_AZFJ01000051.1"/>
</dbReference>
<proteinExistence type="inferred from homology"/>
<evidence type="ECO:0000256" key="1">
    <source>
        <dbReference type="ARBA" id="ARBA00001713"/>
    </source>
</evidence>
<dbReference type="EMBL" id="AZFJ01000051">
    <property type="protein sequence ID" value="KRL85649.1"/>
    <property type="molecule type" value="Genomic_DNA"/>
</dbReference>
<dbReference type="HAMAP" id="MF_00170">
    <property type="entry name" value="Rib_5P_isom_A"/>
    <property type="match status" value="1"/>
</dbReference>